<evidence type="ECO:0000256" key="5">
    <source>
        <dbReference type="ARBA" id="ARBA00022771"/>
    </source>
</evidence>
<feature type="region of interest" description="Disordered" evidence="8">
    <location>
        <begin position="331"/>
        <end position="484"/>
    </location>
</feature>
<evidence type="ECO:0000256" key="1">
    <source>
        <dbReference type="ARBA" id="ARBA00022499"/>
    </source>
</evidence>
<feature type="compositionally biased region" description="Basic and acidic residues" evidence="8">
    <location>
        <begin position="379"/>
        <end position="413"/>
    </location>
</feature>
<feature type="domain" description="TRASH" evidence="9">
    <location>
        <begin position="946"/>
        <end position="982"/>
    </location>
</feature>
<keyword evidence="10" id="KW-1185">Reference proteome</keyword>
<dbReference type="InterPro" id="IPR021893">
    <property type="entry name" value="ZMYM2-like_C"/>
</dbReference>
<proteinExistence type="predicted"/>
<keyword evidence="2" id="KW-0597">Phosphoprotein</keyword>
<reference evidence="11" key="1">
    <citation type="submission" date="2025-08" db="UniProtKB">
        <authorList>
            <consortium name="RefSeq"/>
        </authorList>
    </citation>
    <scope>IDENTIFICATION</scope>
    <source>
        <tissue evidence="11">Gonads</tissue>
    </source>
</reference>
<dbReference type="FunCoup" id="A0A6J2X605">
    <property type="interactions" value="1828"/>
</dbReference>
<feature type="compositionally biased region" description="Basic and acidic residues" evidence="8">
    <location>
        <begin position="550"/>
        <end position="560"/>
    </location>
</feature>
<dbReference type="KEGG" id="soy:115875098"/>
<evidence type="ECO:0000313" key="10">
    <source>
        <dbReference type="Proteomes" id="UP000504635"/>
    </source>
</evidence>
<feature type="region of interest" description="Disordered" evidence="8">
    <location>
        <begin position="1"/>
        <end position="69"/>
    </location>
</feature>
<organism evidence="10 11">
    <name type="scientific">Sitophilus oryzae</name>
    <name type="common">Rice weevil</name>
    <name type="synonym">Curculio oryzae</name>
    <dbReference type="NCBI Taxonomy" id="7048"/>
    <lineage>
        <taxon>Eukaryota</taxon>
        <taxon>Metazoa</taxon>
        <taxon>Ecdysozoa</taxon>
        <taxon>Arthropoda</taxon>
        <taxon>Hexapoda</taxon>
        <taxon>Insecta</taxon>
        <taxon>Pterygota</taxon>
        <taxon>Neoptera</taxon>
        <taxon>Endopterygota</taxon>
        <taxon>Coleoptera</taxon>
        <taxon>Polyphaga</taxon>
        <taxon>Cucujiformia</taxon>
        <taxon>Curculionidae</taxon>
        <taxon>Dryophthorinae</taxon>
        <taxon>Sitophilus</taxon>
    </lineage>
</organism>
<dbReference type="GO" id="GO:0008270">
    <property type="term" value="F:zinc ion binding"/>
    <property type="evidence" value="ECO:0007669"/>
    <property type="project" value="UniProtKB-KW"/>
</dbReference>
<sequence>MEVDSIDSTMDNSASIPNNAVANEPVNLNVGDTGENKDFDSYPDMVSSMDTEELKHSDVTPSNGESESLDRIPSDLAQAIEPMQNSTTETHLESNLNIIENQNNENLERDNELMEAESIEQPTPPSNNLMEPDMTNQPLDSTPNNNEDDKTKNNCIDVSINVSKPDTSSQLLDGANSESKGHNSIQEPLVENTTEEGMACTSNAILEPLAEITTGEDLECTGNALEEPLVKNSTEDGIDGTSNAIKTPLAENTTEEGIDCTSNAIQEPLAENNTKEGIDCISNAIQEPLAENITEEGIDCTSNATQEPLAENITEEGIDCTSNAKPLAEDTTKEGVDCTNNVNDGNGGTKENIEGNIHPIDAENTEKLPSTELVNEEATSEKISDAEINEKEVDVKTAEQEIEKPSEEEKVNDNDANISKPACSDKDVSVDRVPQAEEVLENCEDKSVSAESSKHTEQATKPSEPSEKETPKSNDTSSKLNNSLNEDLSVCDQIEFAQVNFDSNIQETEKVIEKGISKGNELDPIASTSDVLATLESSQGADEEITIIPDSEREITEAEKQAASSLPTLKDISDKSKQPDATDENTEFTESELKIYKYEKEDLKNCCECHLEKTAKYHFSNQEQQVTYICDDKCLNAFKGHINKKVTMVTDEGGGLRVKNFMEGPPEEPLSLAFVRKCASCSRITDDIETNLTWEIMDFCNELCLSKYQKMIGSKCASCVGDVKSTSLGKYCVRFGNDIRQFCTSSCLEQYKKGLKVCSYCQQDMSNGPDGFLAPVGEKGQFKDFCSKSCMEKYDIMTNDRPPNVPSGTICSVCKTEKNITIEFEHEGSPNYFCGEPCFVAFAFVNKTSPGKCAMCRRHFNKSILEKHTMYYDNVQYSFCSNSCENIYIIAHRKIVPCSWCKVKKYNFDMIKKYSKTAPVINMCSINCLSLYQVSLNAVSAKPTQCHYCQNSAHPAYHLTMSDATMRNFCSYACVMNFQNQYPKQITLNNLTDPIPAGVPQKTKKNSVTVENVVSTVNESIPQLPVISSVHSLASTNGTSTPPLLPPGLTPIPSTRLTRSKTTTGCTIQQPAVQTVQNIELPVQVQIKQHYIVKEKPSVDQRNVAIMCAPRRVVRGTQATPTMVDVGIQTEKEEIKKILIPVPVPIYVPSPCHMFAAPVPFPVPFPLPIPIPIFIPTTRNSAAGIMKEIKKIQVKIPTDPYEAELLMMAEMVAEEKKEENTDSESDIDDTTADDGGNYSPEPVDATNTFGDDMLQMALKMATELDEPAVDLEGALTANTITAPQGGHPDGHPTEESVDDPQPMHPHHNMMERSPMRGRKRGMRGTPRGGQSKRGRRMSHQQVDMPMMQPVQAAAPPEPQEKPDANMCLKYTFGVNAWKQWVTTKNAELEKSSRLVKLFKTEILQLTSDELNYSLCLFVKEVRKPNGQEYAPDTIYYLCLGIQQYLFENGRIDNIFCDVYYEKFTDCLDEVAKKFSVLYNDSQYIVTRVEEEHLWESKQLGAHSPHVLLSTLMFFNTKHFNLTSVDEHMQLSFSHIMKHWKRNPNQPGASKVPGSRNVLLRFYPPQSAIQNNQRKKKVYEQQENEENPLRCPVKLYEFYLSKCPESVKTRNDVFYLQPERSCVPDSPVWYSTMPLPKEALEKMLHRVKMVKEINVALLTS</sequence>
<evidence type="ECO:0000259" key="9">
    <source>
        <dbReference type="SMART" id="SM00746"/>
    </source>
</evidence>
<dbReference type="Proteomes" id="UP000504635">
    <property type="component" value="Unplaced"/>
</dbReference>
<dbReference type="InterPro" id="IPR057926">
    <property type="entry name" value="QRICH1_dom"/>
</dbReference>
<dbReference type="InterPro" id="IPR051284">
    <property type="entry name" value="ZnF_MYMT-QRICH1"/>
</dbReference>
<feature type="domain" description="TRASH" evidence="9">
    <location>
        <begin position="678"/>
        <end position="712"/>
    </location>
</feature>
<evidence type="ECO:0000256" key="2">
    <source>
        <dbReference type="ARBA" id="ARBA00022553"/>
    </source>
</evidence>
<dbReference type="InParanoid" id="A0A6J2X605"/>
<keyword evidence="1" id="KW-1017">Isopeptide bond</keyword>
<feature type="compositionally biased region" description="Basic and acidic residues" evidence="8">
    <location>
        <begin position="571"/>
        <end position="580"/>
    </location>
</feature>
<dbReference type="CTD" id="47249"/>
<feature type="region of interest" description="Disordered" evidence="8">
    <location>
        <begin position="1279"/>
        <end position="1340"/>
    </location>
</feature>
<evidence type="ECO:0000256" key="6">
    <source>
        <dbReference type="ARBA" id="ARBA00022833"/>
    </source>
</evidence>
<evidence type="ECO:0000256" key="4">
    <source>
        <dbReference type="ARBA" id="ARBA00022737"/>
    </source>
</evidence>
<gene>
    <name evidence="11" type="primary">LOC115875098</name>
</gene>
<feature type="compositionally biased region" description="Polar residues" evidence="8">
    <location>
        <begin position="153"/>
        <end position="184"/>
    </location>
</feature>
<dbReference type="GeneID" id="115875098"/>
<dbReference type="Pfam" id="PF25561">
    <property type="entry name" value="QRICH1"/>
    <property type="match status" value="1"/>
</dbReference>
<protein>
    <submittedName>
        <fullName evidence="11">Zinc finger MYM-type protein 4 isoform X1</fullName>
    </submittedName>
</protein>
<keyword evidence="7" id="KW-0832">Ubl conjugation</keyword>
<keyword evidence="3" id="KW-0479">Metal-binding</keyword>
<feature type="compositionally biased region" description="Basic and acidic residues" evidence="8">
    <location>
        <begin position="443"/>
        <end position="472"/>
    </location>
</feature>
<dbReference type="PANTHER" id="PTHR45736:SF1">
    <property type="entry name" value="WITHOUT CHILDREN, ISOFORM B"/>
    <property type="match status" value="1"/>
</dbReference>
<feature type="domain" description="TRASH" evidence="9">
    <location>
        <begin position="898"/>
        <end position="936"/>
    </location>
</feature>
<feature type="domain" description="TRASH" evidence="9">
    <location>
        <begin position="758"/>
        <end position="798"/>
    </location>
</feature>
<feature type="compositionally biased region" description="Polar residues" evidence="8">
    <location>
        <begin position="126"/>
        <end position="145"/>
    </location>
</feature>
<dbReference type="RefSeq" id="XP_030746344.1">
    <property type="nucleotide sequence ID" value="XM_030890484.1"/>
</dbReference>
<feature type="domain" description="TRASH" evidence="9">
    <location>
        <begin position="716"/>
        <end position="755"/>
    </location>
</feature>
<feature type="compositionally biased region" description="Acidic residues" evidence="8">
    <location>
        <begin position="1221"/>
        <end position="1232"/>
    </location>
</feature>
<dbReference type="OrthoDB" id="10025028at2759"/>
<feature type="domain" description="TRASH" evidence="9">
    <location>
        <begin position="811"/>
        <end position="846"/>
    </location>
</feature>
<feature type="region of interest" description="Disordered" evidence="8">
    <location>
        <begin position="550"/>
        <end position="586"/>
    </location>
</feature>
<dbReference type="SMART" id="SM00746">
    <property type="entry name" value="TRASH"/>
    <property type="match status" value="7"/>
</dbReference>
<feature type="region of interest" description="Disordered" evidence="8">
    <location>
        <begin position="115"/>
        <end position="184"/>
    </location>
</feature>
<keyword evidence="4" id="KW-0677">Repeat</keyword>
<feature type="domain" description="TRASH" evidence="9">
    <location>
        <begin position="853"/>
        <end position="892"/>
    </location>
</feature>
<evidence type="ECO:0000256" key="8">
    <source>
        <dbReference type="SAM" id="MobiDB-lite"/>
    </source>
</evidence>
<evidence type="ECO:0000256" key="7">
    <source>
        <dbReference type="ARBA" id="ARBA00022843"/>
    </source>
</evidence>
<evidence type="ECO:0000313" key="11">
    <source>
        <dbReference type="RefSeq" id="XP_030746344.1"/>
    </source>
</evidence>
<keyword evidence="6" id="KW-0862">Zinc</keyword>
<accession>A0A6J2X605</accession>
<feature type="compositionally biased region" description="Polar residues" evidence="8">
    <location>
        <begin position="1"/>
        <end position="21"/>
    </location>
</feature>
<evidence type="ECO:0000256" key="3">
    <source>
        <dbReference type="ARBA" id="ARBA00022723"/>
    </source>
</evidence>
<dbReference type="Pfam" id="PF06467">
    <property type="entry name" value="zf-FCS"/>
    <property type="match status" value="2"/>
</dbReference>
<name>A0A6J2X605_SITOR</name>
<feature type="region of interest" description="Disordered" evidence="8">
    <location>
        <begin position="1214"/>
        <end position="1248"/>
    </location>
</feature>
<dbReference type="InterPro" id="IPR011017">
    <property type="entry name" value="TRASH_dom"/>
</dbReference>
<dbReference type="PANTHER" id="PTHR45736">
    <property type="entry name" value="ZINC FINGER MYM-TYPE PROTEIN"/>
    <property type="match status" value="1"/>
</dbReference>
<dbReference type="InterPro" id="IPR010507">
    <property type="entry name" value="Znf_MYM"/>
</dbReference>
<dbReference type="Pfam" id="PF12012">
    <property type="entry name" value="DUF3504"/>
    <property type="match status" value="1"/>
</dbReference>
<keyword evidence="5" id="KW-0863">Zinc-finger</keyword>
<feature type="compositionally biased region" description="Polar residues" evidence="8">
    <location>
        <begin position="473"/>
        <end position="484"/>
    </location>
</feature>